<accession>A0A7R9LRY1</accession>
<reference evidence="2" key="1">
    <citation type="submission" date="2020-11" db="EMBL/GenBank/DDBJ databases">
        <authorList>
            <person name="Tran Van P."/>
        </authorList>
    </citation>
    <scope>NUCLEOTIDE SEQUENCE</scope>
</reference>
<dbReference type="OrthoDB" id="6157061at2759"/>
<proteinExistence type="predicted"/>
<keyword evidence="3" id="KW-1185">Reference proteome</keyword>
<dbReference type="EMBL" id="CAJPIZ010037683">
    <property type="protein sequence ID" value="CAG2121160.1"/>
    <property type="molecule type" value="Genomic_DNA"/>
</dbReference>
<dbReference type="Proteomes" id="UP000759131">
    <property type="component" value="Unassembled WGS sequence"/>
</dbReference>
<evidence type="ECO:0000313" key="2">
    <source>
        <dbReference type="EMBL" id="CAD7646719.1"/>
    </source>
</evidence>
<dbReference type="AlphaFoldDB" id="A0A7R9LRY1"/>
<organism evidence="2">
    <name type="scientific">Medioppia subpectinata</name>
    <dbReference type="NCBI Taxonomy" id="1979941"/>
    <lineage>
        <taxon>Eukaryota</taxon>
        <taxon>Metazoa</taxon>
        <taxon>Ecdysozoa</taxon>
        <taxon>Arthropoda</taxon>
        <taxon>Chelicerata</taxon>
        <taxon>Arachnida</taxon>
        <taxon>Acari</taxon>
        <taxon>Acariformes</taxon>
        <taxon>Sarcoptiformes</taxon>
        <taxon>Oribatida</taxon>
        <taxon>Brachypylina</taxon>
        <taxon>Oppioidea</taxon>
        <taxon>Oppiidae</taxon>
        <taxon>Medioppia</taxon>
    </lineage>
</organism>
<keyword evidence="1" id="KW-0812">Transmembrane</keyword>
<feature type="non-terminal residue" evidence="2">
    <location>
        <position position="1"/>
    </location>
</feature>
<gene>
    <name evidence="2" type="ORF">OSB1V03_LOCUS21106</name>
</gene>
<dbReference type="EMBL" id="OC892258">
    <property type="protein sequence ID" value="CAD7646719.1"/>
    <property type="molecule type" value="Genomic_DNA"/>
</dbReference>
<name>A0A7R9LRY1_9ACAR</name>
<keyword evidence="1" id="KW-0472">Membrane</keyword>
<protein>
    <submittedName>
        <fullName evidence="2">Uncharacterized protein</fullName>
    </submittedName>
</protein>
<sequence length="106" mass="12207">MVTTIVTTMGATSDDNDGCHCLRQTSVDSANECHKQTLHYRRRHQFNHKYIYLLFILFIHFTIASGVTRPTYLLFANRKDIRLVNSDNQRPNASIIMNHLEEAAAL</sequence>
<evidence type="ECO:0000313" key="3">
    <source>
        <dbReference type="Proteomes" id="UP000759131"/>
    </source>
</evidence>
<keyword evidence="1" id="KW-1133">Transmembrane helix</keyword>
<evidence type="ECO:0000256" key="1">
    <source>
        <dbReference type="SAM" id="Phobius"/>
    </source>
</evidence>
<feature type="transmembrane region" description="Helical" evidence="1">
    <location>
        <begin position="50"/>
        <end position="68"/>
    </location>
</feature>